<dbReference type="AlphaFoldDB" id="A0A368YGM4"/>
<evidence type="ECO:0000313" key="2">
    <source>
        <dbReference type="EMBL" id="RCW78598.1"/>
    </source>
</evidence>
<feature type="domain" description="Methyltransferase" evidence="1">
    <location>
        <begin position="44"/>
        <end position="135"/>
    </location>
</feature>
<protein>
    <submittedName>
        <fullName evidence="2">Methyltransferase family protein</fullName>
    </submittedName>
</protein>
<keyword evidence="2" id="KW-0489">Methyltransferase</keyword>
<keyword evidence="3" id="KW-1185">Reference proteome</keyword>
<dbReference type="InterPro" id="IPR041698">
    <property type="entry name" value="Methyltransf_25"/>
</dbReference>
<dbReference type="RefSeq" id="WP_114432581.1">
    <property type="nucleotide sequence ID" value="NZ_QPJM01000023.1"/>
</dbReference>
<keyword evidence="2" id="KW-0808">Transferase</keyword>
<dbReference type="GO" id="GO:0008168">
    <property type="term" value="F:methyltransferase activity"/>
    <property type="evidence" value="ECO:0007669"/>
    <property type="project" value="UniProtKB-KW"/>
</dbReference>
<sequence length="266" mass="28437">MTAPISQTLIDAANAYEALFVPALFRQWAPVVADAAKIGSGDRVLDIACGTGVLAREAATRSGQSGRVAALDPNAGMLTVARSLAPGIDWRDGAAEALPFPDRSFDVVVCQFGLMFFSDRDKAIREMLRVMVPGGRGAVAVWDAIENAPAFATLVDLLDKVAGKRAGDALRAPFVLGDRQALAALFKDAGADPINITSRGGAARFPDMREFVEAELRGWLPVMGVVLPEPQIDRLLAEAERVLARYVTHDGLSFAISAHLATWRRP</sequence>
<dbReference type="SUPFAM" id="SSF53335">
    <property type="entry name" value="S-adenosyl-L-methionine-dependent methyltransferases"/>
    <property type="match status" value="1"/>
</dbReference>
<gene>
    <name evidence="2" type="ORF">C7476_12327</name>
</gene>
<comment type="caution">
    <text evidence="2">The sequence shown here is derived from an EMBL/GenBank/DDBJ whole genome shotgun (WGS) entry which is preliminary data.</text>
</comment>
<dbReference type="EMBL" id="QPJM01000023">
    <property type="protein sequence ID" value="RCW78598.1"/>
    <property type="molecule type" value="Genomic_DNA"/>
</dbReference>
<dbReference type="OrthoDB" id="5517736at2"/>
<dbReference type="PANTHER" id="PTHR43591:SF24">
    <property type="entry name" value="2-METHOXY-6-POLYPRENYL-1,4-BENZOQUINOL METHYLASE, MITOCHONDRIAL"/>
    <property type="match status" value="1"/>
</dbReference>
<dbReference type="Pfam" id="PF13649">
    <property type="entry name" value="Methyltransf_25"/>
    <property type="match status" value="1"/>
</dbReference>
<dbReference type="CDD" id="cd02440">
    <property type="entry name" value="AdoMet_MTases"/>
    <property type="match status" value="1"/>
</dbReference>
<proteinExistence type="predicted"/>
<organism evidence="2 3">
    <name type="scientific">Phyllobacterium bourgognense</name>
    <dbReference type="NCBI Taxonomy" id="314236"/>
    <lineage>
        <taxon>Bacteria</taxon>
        <taxon>Pseudomonadati</taxon>
        <taxon>Pseudomonadota</taxon>
        <taxon>Alphaproteobacteria</taxon>
        <taxon>Hyphomicrobiales</taxon>
        <taxon>Phyllobacteriaceae</taxon>
        <taxon>Phyllobacterium</taxon>
    </lineage>
</organism>
<dbReference type="InterPro" id="IPR029063">
    <property type="entry name" value="SAM-dependent_MTases_sf"/>
</dbReference>
<dbReference type="Proteomes" id="UP000253324">
    <property type="component" value="Unassembled WGS sequence"/>
</dbReference>
<dbReference type="Gene3D" id="3.40.50.150">
    <property type="entry name" value="Vaccinia Virus protein VP39"/>
    <property type="match status" value="1"/>
</dbReference>
<reference evidence="2 3" key="1">
    <citation type="submission" date="2018-07" db="EMBL/GenBank/DDBJ databases">
        <title>Genomic Encyclopedia of Type Strains, Phase III (KMG-III): the genomes of soil and plant-associated and newly described type strains.</title>
        <authorList>
            <person name="Whitman W."/>
        </authorList>
    </citation>
    <scope>NUCLEOTIDE SEQUENCE [LARGE SCALE GENOMIC DNA]</scope>
    <source>
        <strain evidence="2 3">31-25a</strain>
    </source>
</reference>
<name>A0A368YGM4_9HYPH</name>
<dbReference type="PANTHER" id="PTHR43591">
    <property type="entry name" value="METHYLTRANSFERASE"/>
    <property type="match status" value="1"/>
</dbReference>
<dbReference type="GO" id="GO:0032259">
    <property type="term" value="P:methylation"/>
    <property type="evidence" value="ECO:0007669"/>
    <property type="project" value="UniProtKB-KW"/>
</dbReference>
<evidence type="ECO:0000259" key="1">
    <source>
        <dbReference type="Pfam" id="PF13649"/>
    </source>
</evidence>
<accession>A0A368YGM4</accession>
<evidence type="ECO:0000313" key="3">
    <source>
        <dbReference type="Proteomes" id="UP000253324"/>
    </source>
</evidence>